<evidence type="ECO:0000313" key="8">
    <source>
        <dbReference type="EMBL" id="SIN64577.1"/>
    </source>
</evidence>
<evidence type="ECO:0000256" key="1">
    <source>
        <dbReference type="ARBA" id="ARBA00004442"/>
    </source>
</evidence>
<dbReference type="GO" id="GO:0009279">
    <property type="term" value="C:cell outer membrane"/>
    <property type="evidence" value="ECO:0007669"/>
    <property type="project" value="UniProtKB-SubCell"/>
</dbReference>
<evidence type="ECO:0000256" key="2">
    <source>
        <dbReference type="ARBA" id="ARBA00006275"/>
    </source>
</evidence>
<evidence type="ECO:0000256" key="4">
    <source>
        <dbReference type="ARBA" id="ARBA00023136"/>
    </source>
</evidence>
<dbReference type="AlphaFoldDB" id="A0A1N6D1K5"/>
<dbReference type="OrthoDB" id="5694214at2"/>
<protein>
    <submittedName>
        <fullName evidence="8">Starch-binding associating with outer membrane</fullName>
    </submittedName>
</protein>
<dbReference type="SUPFAM" id="SSF48452">
    <property type="entry name" value="TPR-like"/>
    <property type="match status" value="1"/>
</dbReference>
<proteinExistence type="inferred from homology"/>
<evidence type="ECO:0000259" key="7">
    <source>
        <dbReference type="Pfam" id="PF14322"/>
    </source>
</evidence>
<dbReference type="Proteomes" id="UP000185003">
    <property type="component" value="Unassembled WGS sequence"/>
</dbReference>
<evidence type="ECO:0000256" key="5">
    <source>
        <dbReference type="ARBA" id="ARBA00023237"/>
    </source>
</evidence>
<feature type="domain" description="RagB/SusD" evidence="6">
    <location>
        <begin position="300"/>
        <end position="604"/>
    </location>
</feature>
<dbReference type="InterPro" id="IPR012944">
    <property type="entry name" value="SusD_RagB_dom"/>
</dbReference>
<evidence type="ECO:0000259" key="6">
    <source>
        <dbReference type="Pfam" id="PF07980"/>
    </source>
</evidence>
<dbReference type="Gene3D" id="1.25.40.390">
    <property type="match status" value="1"/>
</dbReference>
<evidence type="ECO:0000256" key="3">
    <source>
        <dbReference type="ARBA" id="ARBA00022729"/>
    </source>
</evidence>
<keyword evidence="3" id="KW-0732">Signal</keyword>
<keyword evidence="5" id="KW-0998">Cell outer membrane</keyword>
<dbReference type="Pfam" id="PF07980">
    <property type="entry name" value="SusD_RagB"/>
    <property type="match status" value="1"/>
</dbReference>
<reference evidence="8 9" key="1">
    <citation type="submission" date="2016-11" db="EMBL/GenBank/DDBJ databases">
        <authorList>
            <person name="Jaros S."/>
            <person name="Januszkiewicz K."/>
            <person name="Wedrychowicz H."/>
        </authorList>
    </citation>
    <scope>NUCLEOTIDE SEQUENCE [LARGE SCALE GENOMIC DNA]</scope>
    <source>
        <strain evidence="8 9">DSM 24787</strain>
    </source>
</reference>
<dbReference type="InterPro" id="IPR033985">
    <property type="entry name" value="SusD-like_N"/>
</dbReference>
<accession>A0A1N6D1K5</accession>
<name>A0A1N6D1K5_9BACT</name>
<dbReference type="STRING" id="536979.SAMN04488055_0087"/>
<comment type="subcellular location">
    <subcellularLocation>
        <location evidence="1">Cell outer membrane</location>
    </subcellularLocation>
</comment>
<comment type="similarity">
    <text evidence="2">Belongs to the SusD family.</text>
</comment>
<dbReference type="EMBL" id="FSRA01000001">
    <property type="protein sequence ID" value="SIN64577.1"/>
    <property type="molecule type" value="Genomic_DNA"/>
</dbReference>
<gene>
    <name evidence="8" type="ORF">SAMN04488055_0087</name>
</gene>
<dbReference type="PROSITE" id="PS51257">
    <property type="entry name" value="PROKAR_LIPOPROTEIN"/>
    <property type="match status" value="1"/>
</dbReference>
<sequence length="605" mass="68113">MKKIKLCIYFGMLAAATVSCKKDFLDRFPQTDVTKEVFFNNPQDLETYSNGFYGQVSAGWDDINSDNISSYSGSGEVDVLVRGTIDQTNVSGWGGWDKSTWGTLRKINFMLDNVGKTQGDPAAIKHYIGIARFFRAWFYMDRMARYSDVPWYNTALATTDETMYKARDPRALIADSILNDLSYAVENIKPDEGNRTRVSKWTALALMARFGLSEGTWRKYHPELNLTNDHKRFLEKAVWAADQLMTSGRFVVHNTGKGAEDYRALFCSLTLSGNKEMIQWVDYQQSLGVGNNTHVTLGWTWSLSHSLALTYLMKDGTPFTAQPGYNTKNFVDIFTNRDPRMAETIAPPGFSPNLDGKPYIAKPNLGGYDQVKFYPRNPSQRQGWVLNYSGLPAFRFGETLLIYAEAKAELETITQADLDKTINLLRTRVQMPAMSMAAANAQPDNALALQFPDVTGANKGLILEIRRERRVEMACEGQRFADLMRWKAGKRLEDQQGGMYVPALGALDITGDAAPDIAILASPNDESPIAGLPESVKASLSKFYLKDASGKDNNFYLKNGTSGNILFIRDRDQPRSFVEPKYYYRPIPQDQIILNKNLKQIFGWE</sequence>
<feature type="domain" description="SusD-like N-terminal" evidence="7">
    <location>
        <begin position="23"/>
        <end position="212"/>
    </location>
</feature>
<organism evidence="8 9">
    <name type="scientific">Chitinophaga niabensis</name>
    <dbReference type="NCBI Taxonomy" id="536979"/>
    <lineage>
        <taxon>Bacteria</taxon>
        <taxon>Pseudomonadati</taxon>
        <taxon>Bacteroidota</taxon>
        <taxon>Chitinophagia</taxon>
        <taxon>Chitinophagales</taxon>
        <taxon>Chitinophagaceae</taxon>
        <taxon>Chitinophaga</taxon>
    </lineage>
</organism>
<evidence type="ECO:0000313" key="9">
    <source>
        <dbReference type="Proteomes" id="UP000185003"/>
    </source>
</evidence>
<dbReference type="RefSeq" id="WP_074237169.1">
    <property type="nucleotide sequence ID" value="NZ_FSRA01000001.1"/>
</dbReference>
<dbReference type="Pfam" id="PF14322">
    <property type="entry name" value="SusD-like_3"/>
    <property type="match status" value="1"/>
</dbReference>
<keyword evidence="4" id="KW-0472">Membrane</keyword>
<keyword evidence="9" id="KW-1185">Reference proteome</keyword>
<dbReference type="InterPro" id="IPR011990">
    <property type="entry name" value="TPR-like_helical_dom_sf"/>
</dbReference>